<gene>
    <name evidence="2" type="ORF">HNQ97_001126</name>
</gene>
<organism evidence="2 3">
    <name type="scientific">Aminobacter ciceronei</name>
    <dbReference type="NCBI Taxonomy" id="150723"/>
    <lineage>
        <taxon>Bacteria</taxon>
        <taxon>Pseudomonadati</taxon>
        <taxon>Pseudomonadota</taxon>
        <taxon>Alphaproteobacteria</taxon>
        <taxon>Hyphomicrobiales</taxon>
        <taxon>Phyllobacteriaceae</taxon>
        <taxon>Aminobacter</taxon>
    </lineage>
</organism>
<dbReference type="RefSeq" id="WP_182573616.1">
    <property type="nucleotide sequence ID" value="NZ_JACJHZ010000004.1"/>
</dbReference>
<comment type="caution">
    <text evidence="2">The sequence shown here is derived from an EMBL/GenBank/DDBJ whole genome shotgun (WGS) entry which is preliminary data.</text>
</comment>
<feature type="domain" description="NadR/Ttd14 AAA" evidence="1">
    <location>
        <begin position="5"/>
        <end position="165"/>
    </location>
</feature>
<dbReference type="InterPro" id="IPR027417">
    <property type="entry name" value="P-loop_NTPase"/>
</dbReference>
<dbReference type="InterPro" id="IPR038727">
    <property type="entry name" value="NadR/Ttd14_AAA_dom"/>
</dbReference>
<reference evidence="2 3" key="1">
    <citation type="submission" date="2020-08" db="EMBL/GenBank/DDBJ databases">
        <title>Genomic Encyclopedia of Type Strains, Phase IV (KMG-IV): sequencing the most valuable type-strain genomes for metagenomic binning, comparative biology and taxonomic classification.</title>
        <authorList>
            <person name="Goeker M."/>
        </authorList>
    </citation>
    <scope>NUCLEOTIDE SEQUENCE [LARGE SCALE GENOMIC DNA]</scope>
    <source>
        <strain evidence="2 3">DSM 17455</strain>
    </source>
</reference>
<evidence type="ECO:0000313" key="3">
    <source>
        <dbReference type="Proteomes" id="UP000587524"/>
    </source>
</evidence>
<keyword evidence="3" id="KW-1185">Reference proteome</keyword>
<sequence length="194" mass="21928">MTNWYVITGGPSSGKTTTIELLAKRGYRTTIEHARHFIDTQRVTGRTVAEIRANQREFQKGVLKMQIEQEGMLDPDEVCFLDRALPDALAYYRFLSLEPEPELIEALKTASYRKVFVLDLLPLARDYARTEDTGAQHRIHALLIDVYRSLGFPLETVPPLPADERVEYILRRLAAAPDAGRHTLSHGNPARLGS</sequence>
<dbReference type="Proteomes" id="UP000587524">
    <property type="component" value="Unassembled WGS sequence"/>
</dbReference>
<dbReference type="Pfam" id="PF13521">
    <property type="entry name" value="AAA_28"/>
    <property type="match status" value="1"/>
</dbReference>
<proteinExistence type="predicted"/>
<dbReference type="SUPFAM" id="SSF52540">
    <property type="entry name" value="P-loop containing nucleoside triphosphate hydrolases"/>
    <property type="match status" value="1"/>
</dbReference>
<name>A0ABR6C2C1_9HYPH</name>
<evidence type="ECO:0000259" key="1">
    <source>
        <dbReference type="Pfam" id="PF13521"/>
    </source>
</evidence>
<protein>
    <submittedName>
        <fullName evidence="2">ATPase</fullName>
    </submittedName>
</protein>
<dbReference type="EMBL" id="JACJHZ010000004">
    <property type="protein sequence ID" value="MBA9019135.1"/>
    <property type="molecule type" value="Genomic_DNA"/>
</dbReference>
<accession>A0ABR6C2C1</accession>
<evidence type="ECO:0000313" key="2">
    <source>
        <dbReference type="EMBL" id="MBA9019135.1"/>
    </source>
</evidence>
<dbReference type="Gene3D" id="3.40.50.300">
    <property type="entry name" value="P-loop containing nucleotide triphosphate hydrolases"/>
    <property type="match status" value="1"/>
</dbReference>